<keyword evidence="1" id="KW-1133">Transmembrane helix</keyword>
<proteinExistence type="predicted"/>
<dbReference type="EMBL" id="BAEP01000060">
    <property type="protein sequence ID" value="GAC25359.1"/>
    <property type="molecule type" value="Genomic_DNA"/>
</dbReference>
<protein>
    <submittedName>
        <fullName evidence="2">Uncharacterized protein</fullName>
    </submittedName>
</protein>
<gene>
    <name evidence="2" type="ORF">GMES_3070</name>
</gene>
<organism evidence="2 3">
    <name type="scientific">Paraglaciecola mesophila KMM 241</name>
    <dbReference type="NCBI Taxonomy" id="1128912"/>
    <lineage>
        <taxon>Bacteria</taxon>
        <taxon>Pseudomonadati</taxon>
        <taxon>Pseudomonadota</taxon>
        <taxon>Gammaproteobacteria</taxon>
        <taxon>Alteromonadales</taxon>
        <taxon>Alteromonadaceae</taxon>
        <taxon>Paraglaciecola</taxon>
    </lineage>
</organism>
<evidence type="ECO:0000256" key="1">
    <source>
        <dbReference type="SAM" id="Phobius"/>
    </source>
</evidence>
<name>K6XXP6_9ALTE</name>
<sequence>MDELWFLMPVAMFVLGSIWIASRLKHNATPNDHKDGLE</sequence>
<evidence type="ECO:0000313" key="2">
    <source>
        <dbReference type="EMBL" id="GAC25359.1"/>
    </source>
</evidence>
<evidence type="ECO:0000313" key="3">
    <source>
        <dbReference type="Proteomes" id="UP000006263"/>
    </source>
</evidence>
<keyword evidence="1" id="KW-0472">Membrane</keyword>
<dbReference type="Proteomes" id="UP000006263">
    <property type="component" value="Unassembled WGS sequence"/>
</dbReference>
<keyword evidence="1" id="KW-0812">Transmembrane</keyword>
<accession>K6XXP6</accession>
<reference evidence="2 3" key="1">
    <citation type="journal article" date="2017" name="Antonie Van Leeuwenhoek">
        <title>Rhizobium rhizosphaerae sp. nov., a novel species isolated from rice rhizosphere.</title>
        <authorList>
            <person name="Zhao J.J."/>
            <person name="Zhang J."/>
            <person name="Zhang R.J."/>
            <person name="Zhang C.W."/>
            <person name="Yin H.Q."/>
            <person name="Zhang X.X."/>
        </authorList>
    </citation>
    <scope>NUCLEOTIDE SEQUENCE [LARGE SCALE GENOMIC DNA]</scope>
    <source>
        <strain evidence="2 3">KMM 241</strain>
    </source>
</reference>
<dbReference type="AlphaFoldDB" id="K6XXP6"/>
<feature type="transmembrane region" description="Helical" evidence="1">
    <location>
        <begin position="6"/>
        <end position="24"/>
    </location>
</feature>
<comment type="caution">
    <text evidence="2">The sequence shown here is derived from an EMBL/GenBank/DDBJ whole genome shotgun (WGS) entry which is preliminary data.</text>
</comment>